<protein>
    <submittedName>
        <fullName evidence="1">OLC1v1032568C1</fullName>
    </submittedName>
</protein>
<dbReference type="PANTHER" id="PTHR33333">
    <property type="entry name" value="ERYTHROCYTE MEMBRANE PROTEIN 1-LIKE"/>
    <property type="match status" value="1"/>
</dbReference>
<dbReference type="Proteomes" id="UP001161247">
    <property type="component" value="Chromosome 2"/>
</dbReference>
<dbReference type="AlphaFoldDB" id="A0AAV1CM16"/>
<gene>
    <name evidence="1" type="ORF">OLC1_LOCUS7182</name>
</gene>
<organism evidence="1 2">
    <name type="scientific">Oldenlandia corymbosa var. corymbosa</name>
    <dbReference type="NCBI Taxonomy" id="529605"/>
    <lineage>
        <taxon>Eukaryota</taxon>
        <taxon>Viridiplantae</taxon>
        <taxon>Streptophyta</taxon>
        <taxon>Embryophyta</taxon>
        <taxon>Tracheophyta</taxon>
        <taxon>Spermatophyta</taxon>
        <taxon>Magnoliopsida</taxon>
        <taxon>eudicotyledons</taxon>
        <taxon>Gunneridae</taxon>
        <taxon>Pentapetalae</taxon>
        <taxon>asterids</taxon>
        <taxon>lamiids</taxon>
        <taxon>Gentianales</taxon>
        <taxon>Rubiaceae</taxon>
        <taxon>Rubioideae</taxon>
        <taxon>Spermacoceae</taxon>
        <taxon>Hedyotis-Oldenlandia complex</taxon>
        <taxon>Oldenlandia</taxon>
    </lineage>
</organism>
<evidence type="ECO:0000313" key="2">
    <source>
        <dbReference type="Proteomes" id="UP001161247"/>
    </source>
</evidence>
<dbReference type="InterPro" id="IPR039926">
    <property type="entry name" value="Egg_app_1"/>
</dbReference>
<evidence type="ECO:0000313" key="1">
    <source>
        <dbReference type="EMBL" id="CAI9096421.1"/>
    </source>
</evidence>
<dbReference type="EMBL" id="OX459119">
    <property type="protein sequence ID" value="CAI9096421.1"/>
    <property type="molecule type" value="Genomic_DNA"/>
</dbReference>
<proteinExistence type="predicted"/>
<accession>A0AAV1CM16</accession>
<keyword evidence="2" id="KW-1185">Reference proteome</keyword>
<sequence>MGFKTENVVMNLLQKIKAMVGELKEGRGVDMIHWVQEKVKELFPIVENYVSFSMSCLGKVFPPETTSLKATLGEVMNIMQTSKVQIQRWIHFGHCLHPEASFFALVVCILKPPFALVWKIITACIRCIIYILRAPFVLVWKIITCNGKLGKMMKAPGRDYMMPRRTFEANPKAYFRDLRTGR</sequence>
<name>A0AAV1CM16_OLDCO</name>
<dbReference type="PANTHER" id="PTHR33333:SF46">
    <property type="entry name" value="LOW QUALITY PROTEIN: GLYCINE-RICH PROTEIN DOT1"/>
    <property type="match status" value="1"/>
</dbReference>
<reference evidence="1" key="1">
    <citation type="submission" date="2023-03" db="EMBL/GenBank/DDBJ databases">
        <authorList>
            <person name="Julca I."/>
        </authorList>
    </citation>
    <scope>NUCLEOTIDE SEQUENCE</scope>
</reference>